<keyword evidence="5 8" id="KW-1133">Transmembrane helix</keyword>
<feature type="transmembrane region" description="Helical" evidence="8">
    <location>
        <begin position="519"/>
        <end position="539"/>
    </location>
</feature>
<organism evidence="9 10">
    <name type="scientific">Rosistilla carotiformis</name>
    <dbReference type="NCBI Taxonomy" id="2528017"/>
    <lineage>
        <taxon>Bacteria</taxon>
        <taxon>Pseudomonadati</taxon>
        <taxon>Planctomycetota</taxon>
        <taxon>Planctomycetia</taxon>
        <taxon>Pirellulales</taxon>
        <taxon>Pirellulaceae</taxon>
        <taxon>Rosistilla</taxon>
    </lineage>
</organism>
<dbReference type="InterPro" id="IPR001734">
    <property type="entry name" value="Na/solute_symporter"/>
</dbReference>
<feature type="transmembrane region" description="Helical" evidence="8">
    <location>
        <begin position="379"/>
        <end position="398"/>
    </location>
</feature>
<dbReference type="PROSITE" id="PS50283">
    <property type="entry name" value="NA_SOLUT_SYMP_3"/>
    <property type="match status" value="1"/>
</dbReference>
<keyword evidence="4 8" id="KW-0812">Transmembrane</keyword>
<dbReference type="PANTHER" id="PTHR48086:SF4">
    <property type="entry name" value="SODIUM_PANTOTHENATE SYMPORTER"/>
    <property type="match status" value="1"/>
</dbReference>
<dbReference type="Proteomes" id="UP000315082">
    <property type="component" value="Chromosome"/>
</dbReference>
<dbReference type="PANTHER" id="PTHR48086">
    <property type="entry name" value="SODIUM/PROLINE SYMPORTER-RELATED"/>
    <property type="match status" value="1"/>
</dbReference>
<feature type="transmembrane region" description="Helical" evidence="8">
    <location>
        <begin position="608"/>
        <end position="628"/>
    </location>
</feature>
<dbReference type="OrthoDB" id="9810181at2"/>
<comment type="subcellular location">
    <subcellularLocation>
        <location evidence="1">Membrane</location>
        <topology evidence="1">Multi-pass membrane protein</topology>
    </subcellularLocation>
</comment>
<gene>
    <name evidence="9" type="primary">panF</name>
    <name evidence="9" type="ORF">Poly24_18300</name>
</gene>
<dbReference type="InterPro" id="IPR038377">
    <property type="entry name" value="Na/Glc_symporter_sf"/>
</dbReference>
<feature type="transmembrane region" description="Helical" evidence="8">
    <location>
        <begin position="58"/>
        <end position="77"/>
    </location>
</feature>
<evidence type="ECO:0000256" key="4">
    <source>
        <dbReference type="ARBA" id="ARBA00022692"/>
    </source>
</evidence>
<evidence type="ECO:0000256" key="5">
    <source>
        <dbReference type="ARBA" id="ARBA00022989"/>
    </source>
</evidence>
<keyword evidence="3" id="KW-0813">Transport</keyword>
<dbReference type="GO" id="GO:0005886">
    <property type="term" value="C:plasma membrane"/>
    <property type="evidence" value="ECO:0007669"/>
    <property type="project" value="TreeGrafter"/>
</dbReference>
<dbReference type="AlphaFoldDB" id="A0A518JRF7"/>
<evidence type="ECO:0000256" key="6">
    <source>
        <dbReference type="ARBA" id="ARBA00023136"/>
    </source>
</evidence>
<feature type="transmembrane region" description="Helical" evidence="8">
    <location>
        <begin position="18"/>
        <end position="37"/>
    </location>
</feature>
<dbReference type="RefSeq" id="WP_145093460.1">
    <property type="nucleotide sequence ID" value="NZ_CP036348.1"/>
</dbReference>
<evidence type="ECO:0000313" key="10">
    <source>
        <dbReference type="Proteomes" id="UP000315082"/>
    </source>
</evidence>
<proteinExistence type="inferred from homology"/>
<feature type="transmembrane region" description="Helical" evidence="8">
    <location>
        <begin position="136"/>
        <end position="155"/>
    </location>
</feature>
<feature type="transmembrane region" description="Helical" evidence="8">
    <location>
        <begin position="545"/>
        <end position="566"/>
    </location>
</feature>
<reference evidence="9 10" key="1">
    <citation type="submission" date="2019-02" db="EMBL/GenBank/DDBJ databases">
        <title>Deep-cultivation of Planctomycetes and their phenomic and genomic characterization uncovers novel biology.</title>
        <authorList>
            <person name="Wiegand S."/>
            <person name="Jogler M."/>
            <person name="Boedeker C."/>
            <person name="Pinto D."/>
            <person name="Vollmers J."/>
            <person name="Rivas-Marin E."/>
            <person name="Kohn T."/>
            <person name="Peeters S.H."/>
            <person name="Heuer A."/>
            <person name="Rast P."/>
            <person name="Oberbeckmann S."/>
            <person name="Bunk B."/>
            <person name="Jeske O."/>
            <person name="Meyerdierks A."/>
            <person name="Storesund J.E."/>
            <person name="Kallscheuer N."/>
            <person name="Luecker S."/>
            <person name="Lage O.M."/>
            <person name="Pohl T."/>
            <person name="Merkel B.J."/>
            <person name="Hornburger P."/>
            <person name="Mueller R.-W."/>
            <person name="Bruemmer F."/>
            <person name="Labrenz M."/>
            <person name="Spormann A.M."/>
            <person name="Op den Camp H."/>
            <person name="Overmann J."/>
            <person name="Amann R."/>
            <person name="Jetten M.S.M."/>
            <person name="Mascher T."/>
            <person name="Medema M.H."/>
            <person name="Devos D.P."/>
            <person name="Kaster A.-K."/>
            <person name="Ovreas L."/>
            <person name="Rohde M."/>
            <person name="Galperin M.Y."/>
            <person name="Jogler C."/>
        </authorList>
    </citation>
    <scope>NUCLEOTIDE SEQUENCE [LARGE SCALE GENOMIC DNA]</scope>
    <source>
        <strain evidence="9 10">Poly24</strain>
    </source>
</reference>
<comment type="similarity">
    <text evidence="2 7">Belongs to the sodium:solute symporter (SSF) (TC 2.A.21) family.</text>
</comment>
<feature type="transmembrane region" description="Helical" evidence="8">
    <location>
        <begin position="573"/>
        <end position="596"/>
    </location>
</feature>
<dbReference type="Pfam" id="PF00474">
    <property type="entry name" value="SSF"/>
    <property type="match status" value="3"/>
</dbReference>
<dbReference type="InterPro" id="IPR050277">
    <property type="entry name" value="Sodium:Solute_Symporter"/>
</dbReference>
<name>A0A518JRF7_9BACT</name>
<evidence type="ECO:0000256" key="1">
    <source>
        <dbReference type="ARBA" id="ARBA00004141"/>
    </source>
</evidence>
<sequence>MNLSALQVFAVTETGTPIAALVTFILYSVAVVLLAVASQVVLQKRAFLQEYFLGSRNLGWIAFTLTFAATSASAGSFGGFPAKIYNHGWVLGLWIAGYMAVPLVSLGLLGKRLNRISKETGSITMPEMIGLRFPGYAVRGLATAMIVVLMSIYLVPQFKMAGVILQSLLHDFVFWQTAAGYVQQLTSDIPILQADDPGYLLGLFVFSSMVIVYTSLGGFRAVVWTDVLQGIVMLFGVLGLLILVLSQVGGLTKATQTLSKMEPPHLGMVQFTASSASDSATRVPMDTWFEVAPDRLFRTNAAAYIDSETGRSAAIKTVEIVGVDEKQRIRQDLLKGSVPPLPAGLTVELDDFHPYAYGAGKPGVYTTAPGPSARSSAGFMPLSLAFSFFLFWSIGGSGQPSNMVRQMSFDRVRTLKRSMIFLTFYFGAIYFPLVLIFVCGRVLVPGLDQDPDRIMAALSLTAASAADVPWLAGLLIAAPFAAAMSTVDSFMLMISSSLVRDIYQPMVKGDVSDRTVKMLSYGCTFSVGTIVMLVAISPPKFLQDLVVFTSGGLSSSFLIPVFLGVYWPRFNSFGAVCGMLSGFFTFMSMYGIGYLMYGSLRAFEPLSFDPMIVGVLGSVIGAVVGCLITPPPPRSIVQAFFGAKQPTAIAADGVDAG</sequence>
<dbReference type="KEGG" id="rcf:Poly24_18300"/>
<dbReference type="EMBL" id="CP036348">
    <property type="protein sequence ID" value="QDV68122.1"/>
    <property type="molecule type" value="Genomic_DNA"/>
</dbReference>
<keyword evidence="10" id="KW-1185">Reference proteome</keyword>
<feature type="transmembrane region" description="Helical" evidence="8">
    <location>
        <begin position="89"/>
        <end position="109"/>
    </location>
</feature>
<feature type="transmembrane region" description="Helical" evidence="8">
    <location>
        <begin position="470"/>
        <end position="499"/>
    </location>
</feature>
<feature type="transmembrane region" description="Helical" evidence="8">
    <location>
        <begin position="199"/>
        <end position="219"/>
    </location>
</feature>
<evidence type="ECO:0000256" key="3">
    <source>
        <dbReference type="ARBA" id="ARBA00022448"/>
    </source>
</evidence>
<evidence type="ECO:0000256" key="2">
    <source>
        <dbReference type="ARBA" id="ARBA00006434"/>
    </source>
</evidence>
<protein>
    <submittedName>
        <fullName evidence="9">Sodium/pantothenate symporter</fullName>
    </submittedName>
</protein>
<evidence type="ECO:0000256" key="8">
    <source>
        <dbReference type="SAM" id="Phobius"/>
    </source>
</evidence>
<feature type="transmembrane region" description="Helical" evidence="8">
    <location>
        <begin position="231"/>
        <end position="251"/>
    </location>
</feature>
<evidence type="ECO:0000313" key="9">
    <source>
        <dbReference type="EMBL" id="QDV68122.1"/>
    </source>
</evidence>
<accession>A0A518JRF7</accession>
<evidence type="ECO:0000256" key="7">
    <source>
        <dbReference type="RuleBase" id="RU362091"/>
    </source>
</evidence>
<dbReference type="GO" id="GO:0015233">
    <property type="term" value="F:pantothenate transmembrane transporter activity"/>
    <property type="evidence" value="ECO:0007669"/>
    <property type="project" value="TreeGrafter"/>
</dbReference>
<feature type="transmembrane region" description="Helical" evidence="8">
    <location>
        <begin position="419"/>
        <end position="444"/>
    </location>
</feature>
<keyword evidence="6 8" id="KW-0472">Membrane</keyword>
<dbReference type="Gene3D" id="1.20.1730.10">
    <property type="entry name" value="Sodium/glucose cotransporter"/>
    <property type="match status" value="1"/>
</dbReference>